<protein>
    <submittedName>
        <fullName evidence="2">Transposase</fullName>
    </submittedName>
</protein>
<reference evidence="2 3" key="1">
    <citation type="submission" date="2014-07" db="EMBL/GenBank/DDBJ databases">
        <title>Draft Genome Sequences of Environmental Pseudomonas syringae strains.</title>
        <authorList>
            <person name="Baltrus D.A."/>
            <person name="Berge O."/>
            <person name="Morris C."/>
        </authorList>
    </citation>
    <scope>NUCLEOTIDE SEQUENCE [LARGE SCALE GENOMIC DNA]</scope>
    <source>
        <strain evidence="2 3">GAW0119</strain>
    </source>
</reference>
<evidence type="ECO:0000313" key="3">
    <source>
        <dbReference type="Proteomes" id="UP000028631"/>
    </source>
</evidence>
<dbReference type="EMBL" id="JPQU01000048">
    <property type="protein sequence ID" value="KFE54153.1"/>
    <property type="molecule type" value="Genomic_DNA"/>
</dbReference>
<keyword evidence="3" id="KW-1185">Reference proteome</keyword>
<dbReference type="RefSeq" id="WP_032630025.1">
    <property type="nucleotide sequence ID" value="NZ_JPQU01000048.1"/>
</dbReference>
<evidence type="ECO:0000259" key="1">
    <source>
        <dbReference type="SMART" id="SM01321"/>
    </source>
</evidence>
<comment type="caution">
    <text evidence="2">The sequence shown here is derived from an EMBL/GenBank/DDBJ whole genome shotgun (WGS) entry which is preliminary data.</text>
</comment>
<accession>A0A085VFE0</accession>
<dbReference type="InterPro" id="IPR036515">
    <property type="entry name" value="Transposase_17_sf"/>
</dbReference>
<dbReference type="Proteomes" id="UP000028631">
    <property type="component" value="Unassembled WGS sequence"/>
</dbReference>
<dbReference type="GO" id="GO:0006313">
    <property type="term" value="P:DNA transposition"/>
    <property type="evidence" value="ECO:0007669"/>
    <property type="project" value="InterPro"/>
</dbReference>
<dbReference type="NCBIfam" id="NF047646">
    <property type="entry name" value="REP_Tyr_transpos"/>
    <property type="match status" value="1"/>
</dbReference>
<dbReference type="GO" id="GO:0043565">
    <property type="term" value="F:sequence-specific DNA binding"/>
    <property type="evidence" value="ECO:0007669"/>
    <property type="project" value="TreeGrafter"/>
</dbReference>
<dbReference type="SMART" id="SM01321">
    <property type="entry name" value="Y1_Tnp"/>
    <property type="match status" value="1"/>
</dbReference>
<evidence type="ECO:0000313" key="2">
    <source>
        <dbReference type="EMBL" id="KFE54153.1"/>
    </source>
</evidence>
<dbReference type="InterPro" id="IPR002686">
    <property type="entry name" value="Transposase_17"/>
</dbReference>
<dbReference type="Pfam" id="PF01797">
    <property type="entry name" value="Y1_Tnp"/>
    <property type="match status" value="1"/>
</dbReference>
<dbReference type="PATRIC" id="fig|317.175.peg.3671"/>
<gene>
    <name evidence="2" type="ORF">IV01_17610</name>
</gene>
<dbReference type="InterPro" id="IPR052715">
    <property type="entry name" value="RAYT_transposase"/>
</dbReference>
<sequence>MQGYAHERLLRTNRFSRPGHSYLITCVIKDRHPVFSDFHIGRMLVSEMKRLHNSDVVNSLAWVIMPDHFHWLLELKSGSLATLMQSLKGGSSFAINKAYGAKKLTWQKGYHDRRVRVEDDLAEMVRYVIANPVRAGLVEHKGDYPLWDCVWTWDVL</sequence>
<proteinExistence type="predicted"/>
<dbReference type="SUPFAM" id="SSF143422">
    <property type="entry name" value="Transposase IS200-like"/>
    <property type="match status" value="1"/>
</dbReference>
<feature type="domain" description="Transposase IS200-like" evidence="1">
    <location>
        <begin position="17"/>
        <end position="131"/>
    </location>
</feature>
<organism evidence="2 3">
    <name type="scientific">Pseudomonas syringae</name>
    <dbReference type="NCBI Taxonomy" id="317"/>
    <lineage>
        <taxon>Bacteria</taxon>
        <taxon>Pseudomonadati</taxon>
        <taxon>Pseudomonadota</taxon>
        <taxon>Gammaproteobacteria</taxon>
        <taxon>Pseudomonadales</taxon>
        <taxon>Pseudomonadaceae</taxon>
        <taxon>Pseudomonas</taxon>
    </lineage>
</organism>
<dbReference type="PANTHER" id="PTHR36966">
    <property type="entry name" value="REP-ASSOCIATED TYROSINE TRANSPOSASE"/>
    <property type="match status" value="1"/>
</dbReference>
<dbReference type="OrthoDB" id="9791101at2"/>
<name>A0A085VFE0_PSESX</name>
<dbReference type="AlphaFoldDB" id="A0A085VFE0"/>
<dbReference type="PANTHER" id="PTHR36966:SF1">
    <property type="entry name" value="REP-ASSOCIATED TYROSINE TRANSPOSASE"/>
    <property type="match status" value="1"/>
</dbReference>
<dbReference type="GO" id="GO:0004803">
    <property type="term" value="F:transposase activity"/>
    <property type="evidence" value="ECO:0007669"/>
    <property type="project" value="InterPro"/>
</dbReference>
<dbReference type="Gene3D" id="3.30.70.1290">
    <property type="entry name" value="Transposase IS200-like"/>
    <property type="match status" value="1"/>
</dbReference>